<organism evidence="1 2">
    <name type="scientific">Candidatus Schekmanbacteria bacterium RBG_13_48_7</name>
    <dbReference type="NCBI Taxonomy" id="1817878"/>
    <lineage>
        <taxon>Bacteria</taxon>
        <taxon>Candidatus Schekmaniibacteriota</taxon>
    </lineage>
</organism>
<name>A0A1F7RZM8_9BACT</name>
<evidence type="ECO:0000313" key="2">
    <source>
        <dbReference type="Proteomes" id="UP000179266"/>
    </source>
</evidence>
<dbReference type="Proteomes" id="UP000179266">
    <property type="component" value="Unassembled WGS sequence"/>
</dbReference>
<protein>
    <submittedName>
        <fullName evidence="1">Uncharacterized protein</fullName>
    </submittedName>
</protein>
<dbReference type="AlphaFoldDB" id="A0A1F7RZM8"/>
<proteinExistence type="predicted"/>
<evidence type="ECO:0000313" key="1">
    <source>
        <dbReference type="EMBL" id="OGL46999.1"/>
    </source>
</evidence>
<dbReference type="EMBL" id="MGDD01000103">
    <property type="protein sequence ID" value="OGL46999.1"/>
    <property type="molecule type" value="Genomic_DNA"/>
</dbReference>
<gene>
    <name evidence="1" type="ORF">A2161_13770</name>
</gene>
<reference evidence="1 2" key="1">
    <citation type="journal article" date="2016" name="Nat. Commun.">
        <title>Thousands of microbial genomes shed light on interconnected biogeochemical processes in an aquifer system.</title>
        <authorList>
            <person name="Anantharaman K."/>
            <person name="Brown C.T."/>
            <person name="Hug L.A."/>
            <person name="Sharon I."/>
            <person name="Castelle C.J."/>
            <person name="Probst A.J."/>
            <person name="Thomas B.C."/>
            <person name="Singh A."/>
            <person name="Wilkins M.J."/>
            <person name="Karaoz U."/>
            <person name="Brodie E.L."/>
            <person name="Williams K.H."/>
            <person name="Hubbard S.S."/>
            <person name="Banfield J.F."/>
        </authorList>
    </citation>
    <scope>NUCLEOTIDE SEQUENCE [LARGE SCALE GENOMIC DNA]</scope>
</reference>
<comment type="caution">
    <text evidence="1">The sequence shown here is derived from an EMBL/GenBank/DDBJ whole genome shotgun (WGS) entry which is preliminary data.</text>
</comment>
<sequence length="142" mass="16809">MSYASMDHAWWIECSLKPRQRISLLGRTVANIIGYVGDGIYNCPIPYNKTDWTDDYYIKILWNGSMANWDFMVLSKLWILCHRKKIRVEISPCNPQYLKLEFWQRKTRSGSLSERLPDCEEVIKIIDDDFQGTLKEPNEKRT</sequence>
<accession>A0A1F7RZM8</accession>